<feature type="region of interest" description="Disordered" evidence="1">
    <location>
        <begin position="1"/>
        <end position="66"/>
    </location>
</feature>
<feature type="compositionally biased region" description="Pro residues" evidence="1">
    <location>
        <begin position="1"/>
        <end position="12"/>
    </location>
</feature>
<feature type="compositionally biased region" description="Basic and acidic residues" evidence="1">
    <location>
        <begin position="36"/>
        <end position="66"/>
    </location>
</feature>
<proteinExistence type="predicted"/>
<evidence type="ECO:0000313" key="2">
    <source>
        <dbReference type="EMBL" id="PPQ85775.1"/>
    </source>
</evidence>
<evidence type="ECO:0000313" key="3">
    <source>
        <dbReference type="Proteomes" id="UP000283269"/>
    </source>
</evidence>
<accession>A0A409X4T2</accession>
<dbReference type="InParanoid" id="A0A409X4T2"/>
<sequence>MYSPPSPVPPRSPSSHFEQRRSGSYPIRLTDGDDEAVARQEGQWRVRDGGDGDNGGGERARQWREKGKGEMVVVGKKEAVDSTCIHLMAIVPISRCRARGGVAPWYI</sequence>
<organism evidence="2 3">
    <name type="scientific">Psilocybe cyanescens</name>
    <dbReference type="NCBI Taxonomy" id="93625"/>
    <lineage>
        <taxon>Eukaryota</taxon>
        <taxon>Fungi</taxon>
        <taxon>Dikarya</taxon>
        <taxon>Basidiomycota</taxon>
        <taxon>Agaricomycotina</taxon>
        <taxon>Agaricomycetes</taxon>
        <taxon>Agaricomycetidae</taxon>
        <taxon>Agaricales</taxon>
        <taxon>Agaricineae</taxon>
        <taxon>Strophariaceae</taxon>
        <taxon>Psilocybe</taxon>
    </lineage>
</organism>
<dbReference type="Proteomes" id="UP000283269">
    <property type="component" value="Unassembled WGS sequence"/>
</dbReference>
<reference evidence="2 3" key="1">
    <citation type="journal article" date="2018" name="Evol. Lett.">
        <title>Horizontal gene cluster transfer increased hallucinogenic mushroom diversity.</title>
        <authorList>
            <person name="Reynolds H.T."/>
            <person name="Vijayakumar V."/>
            <person name="Gluck-Thaler E."/>
            <person name="Korotkin H.B."/>
            <person name="Matheny P.B."/>
            <person name="Slot J.C."/>
        </authorList>
    </citation>
    <scope>NUCLEOTIDE SEQUENCE [LARGE SCALE GENOMIC DNA]</scope>
    <source>
        <strain evidence="2 3">2631</strain>
    </source>
</reference>
<gene>
    <name evidence="2" type="ORF">CVT25_003495</name>
</gene>
<keyword evidence="3" id="KW-1185">Reference proteome</keyword>
<comment type="caution">
    <text evidence="2">The sequence shown here is derived from an EMBL/GenBank/DDBJ whole genome shotgun (WGS) entry which is preliminary data.</text>
</comment>
<protein>
    <submittedName>
        <fullName evidence="2">Uncharacterized protein</fullName>
    </submittedName>
</protein>
<dbReference type="AlphaFoldDB" id="A0A409X4T2"/>
<name>A0A409X4T2_PSICY</name>
<dbReference type="EMBL" id="NHYD01002636">
    <property type="protein sequence ID" value="PPQ85775.1"/>
    <property type="molecule type" value="Genomic_DNA"/>
</dbReference>
<evidence type="ECO:0000256" key="1">
    <source>
        <dbReference type="SAM" id="MobiDB-lite"/>
    </source>
</evidence>